<reference evidence="4" key="1">
    <citation type="journal article" date="2014" name="Front. Microbiol.">
        <title>High frequency of phylogenetically diverse reductive dehalogenase-homologous genes in deep subseafloor sedimentary metagenomes.</title>
        <authorList>
            <person name="Kawai M."/>
            <person name="Futagami T."/>
            <person name="Toyoda A."/>
            <person name="Takaki Y."/>
            <person name="Nishi S."/>
            <person name="Hori S."/>
            <person name="Arai W."/>
            <person name="Tsubouchi T."/>
            <person name="Morono Y."/>
            <person name="Uchiyama I."/>
            <person name="Ito T."/>
            <person name="Fujiyama A."/>
            <person name="Inagaki F."/>
            <person name="Takami H."/>
        </authorList>
    </citation>
    <scope>NUCLEOTIDE SEQUENCE</scope>
    <source>
        <strain evidence="4">Expedition CK06-06</strain>
    </source>
</reference>
<feature type="non-terminal residue" evidence="4">
    <location>
        <position position="129"/>
    </location>
</feature>
<name>X0VWJ9_9ZZZZ</name>
<proteinExistence type="predicted"/>
<dbReference type="GO" id="GO:0016779">
    <property type="term" value="F:nucleotidyltransferase activity"/>
    <property type="evidence" value="ECO:0007669"/>
    <property type="project" value="UniProtKB-KW"/>
</dbReference>
<dbReference type="Gene3D" id="3.90.550.10">
    <property type="entry name" value="Spore Coat Polysaccharide Biosynthesis Protein SpsA, Chain A"/>
    <property type="match status" value="1"/>
</dbReference>
<dbReference type="PANTHER" id="PTHR43584:SF8">
    <property type="entry name" value="N-ACETYLMURAMATE ALPHA-1-PHOSPHATE URIDYLYLTRANSFERASE"/>
    <property type="match status" value="1"/>
</dbReference>
<dbReference type="InterPro" id="IPR029044">
    <property type="entry name" value="Nucleotide-diphossugar_trans"/>
</dbReference>
<dbReference type="AlphaFoldDB" id="X0VWJ9"/>
<keyword evidence="2" id="KW-0548">Nucleotidyltransferase</keyword>
<evidence type="ECO:0000259" key="3">
    <source>
        <dbReference type="Pfam" id="PF00483"/>
    </source>
</evidence>
<protein>
    <recommendedName>
        <fullName evidence="3">Nucleotidyl transferase domain-containing protein</fullName>
    </recommendedName>
</protein>
<evidence type="ECO:0000256" key="1">
    <source>
        <dbReference type="ARBA" id="ARBA00022679"/>
    </source>
</evidence>
<evidence type="ECO:0000256" key="2">
    <source>
        <dbReference type="ARBA" id="ARBA00022695"/>
    </source>
</evidence>
<dbReference type="Pfam" id="PF00483">
    <property type="entry name" value="NTP_transferase"/>
    <property type="match status" value="1"/>
</dbReference>
<sequence length="129" mass="14237">MRIEQAVILAAGEGQRLRPLTVLKPKVMIPIADKPILQYVVEALAVNGVRHIIMVVGYRKEQVQDYFGSGEKLGVEIDYIVQKQQLGTAHALMHAKDAVEDRFLVLPGDNIIKSDTIAPLVEAKPSIIL</sequence>
<dbReference type="SUPFAM" id="SSF53448">
    <property type="entry name" value="Nucleotide-diphospho-sugar transferases"/>
    <property type="match status" value="1"/>
</dbReference>
<dbReference type="CDD" id="cd04181">
    <property type="entry name" value="NTP_transferase"/>
    <property type="match status" value="1"/>
</dbReference>
<dbReference type="InterPro" id="IPR005835">
    <property type="entry name" value="NTP_transferase_dom"/>
</dbReference>
<dbReference type="PANTHER" id="PTHR43584">
    <property type="entry name" value="NUCLEOTIDYL TRANSFERASE"/>
    <property type="match status" value="1"/>
</dbReference>
<evidence type="ECO:0000313" key="4">
    <source>
        <dbReference type="EMBL" id="GAG16823.1"/>
    </source>
</evidence>
<feature type="domain" description="Nucleotidyl transferase" evidence="3">
    <location>
        <begin position="6"/>
        <end position="115"/>
    </location>
</feature>
<accession>X0VWJ9</accession>
<keyword evidence="1" id="KW-0808">Transferase</keyword>
<gene>
    <name evidence="4" type="ORF">S01H1_48762</name>
</gene>
<organism evidence="4">
    <name type="scientific">marine sediment metagenome</name>
    <dbReference type="NCBI Taxonomy" id="412755"/>
    <lineage>
        <taxon>unclassified sequences</taxon>
        <taxon>metagenomes</taxon>
        <taxon>ecological metagenomes</taxon>
    </lineage>
</organism>
<dbReference type="InterPro" id="IPR050065">
    <property type="entry name" value="GlmU-like"/>
</dbReference>
<comment type="caution">
    <text evidence="4">The sequence shown here is derived from an EMBL/GenBank/DDBJ whole genome shotgun (WGS) entry which is preliminary data.</text>
</comment>
<dbReference type="EMBL" id="BARS01031321">
    <property type="protein sequence ID" value="GAG16823.1"/>
    <property type="molecule type" value="Genomic_DNA"/>
</dbReference>